<proteinExistence type="predicted"/>
<keyword evidence="3" id="KW-1185">Reference proteome</keyword>
<dbReference type="Proteomes" id="UP000634136">
    <property type="component" value="Unassembled WGS sequence"/>
</dbReference>
<name>A0A834XJ26_9FABA</name>
<feature type="region of interest" description="Disordered" evidence="1">
    <location>
        <begin position="1"/>
        <end position="23"/>
    </location>
</feature>
<dbReference type="AlphaFoldDB" id="A0A834XJ26"/>
<reference evidence="2" key="1">
    <citation type="submission" date="2020-09" db="EMBL/GenBank/DDBJ databases">
        <title>Genome-Enabled Discovery of Anthraquinone Biosynthesis in Senna tora.</title>
        <authorList>
            <person name="Kang S.-H."/>
            <person name="Pandey R.P."/>
            <person name="Lee C.-M."/>
            <person name="Sim J.-S."/>
            <person name="Jeong J.-T."/>
            <person name="Choi B.-S."/>
            <person name="Jung M."/>
            <person name="Ginzburg D."/>
            <person name="Zhao K."/>
            <person name="Won S.Y."/>
            <person name="Oh T.-J."/>
            <person name="Yu Y."/>
            <person name="Kim N.-H."/>
            <person name="Lee O.R."/>
            <person name="Lee T.-H."/>
            <person name="Bashyal P."/>
            <person name="Kim T.-S."/>
            <person name="Lee W.-H."/>
            <person name="Kawkins C."/>
            <person name="Kim C.-K."/>
            <person name="Kim J.S."/>
            <person name="Ahn B.O."/>
            <person name="Rhee S.Y."/>
            <person name="Sohng J.K."/>
        </authorList>
    </citation>
    <scope>NUCLEOTIDE SEQUENCE</scope>
    <source>
        <tissue evidence="2">Leaf</tissue>
    </source>
</reference>
<evidence type="ECO:0000313" key="3">
    <source>
        <dbReference type="Proteomes" id="UP000634136"/>
    </source>
</evidence>
<sequence length="23" mass="2676">MEDVKQNGSGFGKEFRGARRLHR</sequence>
<organism evidence="2 3">
    <name type="scientific">Senna tora</name>
    <dbReference type="NCBI Taxonomy" id="362788"/>
    <lineage>
        <taxon>Eukaryota</taxon>
        <taxon>Viridiplantae</taxon>
        <taxon>Streptophyta</taxon>
        <taxon>Embryophyta</taxon>
        <taxon>Tracheophyta</taxon>
        <taxon>Spermatophyta</taxon>
        <taxon>Magnoliopsida</taxon>
        <taxon>eudicotyledons</taxon>
        <taxon>Gunneridae</taxon>
        <taxon>Pentapetalae</taxon>
        <taxon>rosids</taxon>
        <taxon>fabids</taxon>
        <taxon>Fabales</taxon>
        <taxon>Fabaceae</taxon>
        <taxon>Caesalpinioideae</taxon>
        <taxon>Cassia clade</taxon>
        <taxon>Senna</taxon>
    </lineage>
</organism>
<evidence type="ECO:0000256" key="1">
    <source>
        <dbReference type="SAM" id="MobiDB-lite"/>
    </source>
</evidence>
<comment type="caution">
    <text evidence="2">The sequence shown here is derived from an EMBL/GenBank/DDBJ whole genome shotgun (WGS) entry which is preliminary data.</text>
</comment>
<gene>
    <name evidence="2" type="ORF">G2W53_001103</name>
</gene>
<dbReference type="EMBL" id="JAAIUW010000001">
    <property type="protein sequence ID" value="KAF7844198.1"/>
    <property type="molecule type" value="Genomic_DNA"/>
</dbReference>
<accession>A0A834XJ26</accession>
<protein>
    <submittedName>
        <fullName evidence="2">Uncharacterized protein</fullName>
    </submittedName>
</protein>
<evidence type="ECO:0000313" key="2">
    <source>
        <dbReference type="EMBL" id="KAF7844198.1"/>
    </source>
</evidence>